<gene>
    <name evidence="3" type="ORF">HK103_002148</name>
</gene>
<reference evidence="3" key="1">
    <citation type="submission" date="2020-05" db="EMBL/GenBank/DDBJ databases">
        <title>Phylogenomic resolution of chytrid fungi.</title>
        <authorList>
            <person name="Stajich J.E."/>
            <person name="Amses K."/>
            <person name="Simmons R."/>
            <person name="Seto K."/>
            <person name="Myers J."/>
            <person name="Bonds A."/>
            <person name="Quandt C.A."/>
            <person name="Barry K."/>
            <person name="Liu P."/>
            <person name="Grigoriev I."/>
            <person name="Longcore J.E."/>
            <person name="James T.Y."/>
        </authorList>
    </citation>
    <scope>NUCLEOTIDE SEQUENCE</scope>
    <source>
        <strain evidence="3">PLAUS21</strain>
    </source>
</reference>
<dbReference type="Proteomes" id="UP001210925">
    <property type="component" value="Unassembled WGS sequence"/>
</dbReference>
<feature type="region of interest" description="Disordered" evidence="1">
    <location>
        <begin position="252"/>
        <end position="303"/>
    </location>
</feature>
<feature type="compositionally biased region" description="Polar residues" evidence="1">
    <location>
        <begin position="286"/>
        <end position="303"/>
    </location>
</feature>
<feature type="compositionally biased region" description="Polar residues" evidence="1">
    <location>
        <begin position="252"/>
        <end position="261"/>
    </location>
</feature>
<feature type="compositionally biased region" description="Low complexity" evidence="1">
    <location>
        <begin position="266"/>
        <end position="275"/>
    </location>
</feature>
<name>A0AAD5ULJ4_9FUNG</name>
<organism evidence="3 4">
    <name type="scientific">Boothiomyces macroporosus</name>
    <dbReference type="NCBI Taxonomy" id="261099"/>
    <lineage>
        <taxon>Eukaryota</taxon>
        <taxon>Fungi</taxon>
        <taxon>Fungi incertae sedis</taxon>
        <taxon>Chytridiomycota</taxon>
        <taxon>Chytridiomycota incertae sedis</taxon>
        <taxon>Chytridiomycetes</taxon>
        <taxon>Rhizophydiales</taxon>
        <taxon>Terramycetaceae</taxon>
        <taxon>Boothiomyces</taxon>
    </lineage>
</organism>
<evidence type="ECO:0000256" key="1">
    <source>
        <dbReference type="SAM" id="MobiDB-lite"/>
    </source>
</evidence>
<evidence type="ECO:0008006" key="5">
    <source>
        <dbReference type="Google" id="ProtNLM"/>
    </source>
</evidence>
<feature type="signal peptide" evidence="2">
    <location>
        <begin position="1"/>
        <end position="15"/>
    </location>
</feature>
<accession>A0AAD5ULJ4</accession>
<evidence type="ECO:0000256" key="2">
    <source>
        <dbReference type="SAM" id="SignalP"/>
    </source>
</evidence>
<keyword evidence="2" id="KW-0732">Signal</keyword>
<dbReference type="EMBL" id="JADGKB010000017">
    <property type="protein sequence ID" value="KAJ3259594.1"/>
    <property type="molecule type" value="Genomic_DNA"/>
</dbReference>
<feature type="chain" id="PRO_5041934947" description="SPARK domain-containing protein" evidence="2">
    <location>
        <begin position="16"/>
        <end position="522"/>
    </location>
</feature>
<dbReference type="AlphaFoldDB" id="A0AAD5ULJ4"/>
<evidence type="ECO:0000313" key="4">
    <source>
        <dbReference type="Proteomes" id="UP001210925"/>
    </source>
</evidence>
<proteinExistence type="predicted"/>
<comment type="caution">
    <text evidence="3">The sequence shown here is derived from an EMBL/GenBank/DDBJ whole genome shotgun (WGS) entry which is preliminary data.</text>
</comment>
<protein>
    <recommendedName>
        <fullName evidence="5">SPARK domain-containing protein</fullName>
    </recommendedName>
</protein>
<evidence type="ECO:0000313" key="3">
    <source>
        <dbReference type="EMBL" id="KAJ3259594.1"/>
    </source>
</evidence>
<sequence>MVLAILLASFTLAQSLNTTVNQPPLSTACQAVLQKYANATLAGCTLPPQTSAANLTSLNANSLNTLTSAQNLDGICASTCQSSIKAAATDIGNGCANDKIEGMFSYSLAPAAVTALLDVGCYKDAGQYCLISEASILSSALGNGTASTALLTDQNLVCTKCMMNQLLILDKDITAFPTDIQNEYKTFATMIRNTCATQYKSYSSGALSASIGLAGSVLGQSSESVALPTGIPLDSIPLVGVPVGKAVPTTANAIPTNNPPTIGNLPPSTSSTTAAPLPPTTIAPSNPTTVPSTAATPLQSSTPGQVLPLKGTGTLISAGTGQQLTLNPIISSNCKSALNSLTAPSCWSVPNIPNFLSTNLNISQLGGAFDSICSDTCQSALAADIQSVDQACGSIPVYAYWTAKQVLAISQALIAFSCVKDPSSGNYCLGSEYSIVSTLLASGTSPSSILANTTITCSKCAYNQIAAIQKEYSELGSGTSQVLNSSVTQLQNQCGAQYKSYQSSAISVSTGILFVLLLNVLQ</sequence>
<keyword evidence="4" id="KW-1185">Reference proteome</keyword>